<evidence type="ECO:0000256" key="9">
    <source>
        <dbReference type="ARBA" id="ARBA00023211"/>
    </source>
</evidence>
<dbReference type="GO" id="GO:0030145">
    <property type="term" value="F:manganese ion binding"/>
    <property type="evidence" value="ECO:0007669"/>
    <property type="project" value="InterPro"/>
</dbReference>
<comment type="cofactor">
    <cofactor evidence="2">
        <name>Mn(2+)</name>
        <dbReference type="ChEBI" id="CHEBI:29035"/>
    </cofactor>
</comment>
<keyword evidence="13" id="KW-1185">Reference proteome</keyword>
<dbReference type="Pfam" id="PF05195">
    <property type="entry name" value="AMP_N"/>
    <property type="match status" value="1"/>
</dbReference>
<dbReference type="Gene3D" id="3.40.350.10">
    <property type="entry name" value="Creatinase/prolidase N-terminal domain"/>
    <property type="match status" value="1"/>
</dbReference>
<dbReference type="GO" id="GO:0006508">
    <property type="term" value="P:proteolysis"/>
    <property type="evidence" value="ECO:0007669"/>
    <property type="project" value="UniProtKB-KW"/>
</dbReference>
<comment type="catalytic activity">
    <reaction evidence="1">
        <text>Release of any N-terminal amino acid, including proline, that is linked to proline, even from a dipeptide or tripeptide.</text>
        <dbReference type="EC" id="3.4.11.9"/>
    </reaction>
</comment>
<evidence type="ECO:0000313" key="13">
    <source>
        <dbReference type="Proteomes" id="UP000243535"/>
    </source>
</evidence>
<organism evidence="12 13">
    <name type="scientific">Gulbenkiania indica</name>
    <dbReference type="NCBI Taxonomy" id="375574"/>
    <lineage>
        <taxon>Bacteria</taxon>
        <taxon>Pseudomonadati</taxon>
        <taxon>Pseudomonadota</taxon>
        <taxon>Betaproteobacteria</taxon>
        <taxon>Neisseriales</taxon>
        <taxon>Chromobacteriaceae</taxon>
        <taxon>Gulbenkiania</taxon>
    </lineage>
</organism>
<dbReference type="EMBL" id="CYHA01000003">
    <property type="protein sequence ID" value="CUA83367.1"/>
    <property type="molecule type" value="Genomic_DNA"/>
</dbReference>
<dbReference type="InterPro" id="IPR001131">
    <property type="entry name" value="Peptidase_M24B_aminopep-P_CS"/>
</dbReference>
<dbReference type="SUPFAM" id="SSF55920">
    <property type="entry name" value="Creatinase/aminopeptidase"/>
    <property type="match status" value="1"/>
</dbReference>
<evidence type="ECO:0000256" key="4">
    <source>
        <dbReference type="ARBA" id="ARBA00012574"/>
    </source>
</evidence>
<proteinExistence type="inferred from homology"/>
<keyword evidence="6 10" id="KW-0479">Metal-binding</keyword>
<evidence type="ECO:0000256" key="8">
    <source>
        <dbReference type="ARBA" id="ARBA00023049"/>
    </source>
</evidence>
<dbReference type="InterPro" id="IPR007865">
    <property type="entry name" value="Aminopep_P_N"/>
</dbReference>
<dbReference type="AlphaFoldDB" id="A0A0K6GX93"/>
<reference evidence="13" key="1">
    <citation type="submission" date="2015-08" db="EMBL/GenBank/DDBJ databases">
        <authorList>
            <person name="Varghese N."/>
        </authorList>
    </citation>
    <scope>NUCLEOTIDE SEQUENCE [LARGE SCALE GENOMIC DNA]</scope>
    <source>
        <strain evidence="13">DSM 17901</strain>
    </source>
</reference>
<feature type="domain" description="Aminopeptidase P N-terminal" evidence="11">
    <location>
        <begin position="45"/>
        <end position="175"/>
    </location>
</feature>
<comment type="similarity">
    <text evidence="3 10">Belongs to the peptidase M24B family.</text>
</comment>
<dbReference type="Proteomes" id="UP000243535">
    <property type="component" value="Unassembled WGS sequence"/>
</dbReference>
<dbReference type="Gene3D" id="3.90.230.10">
    <property type="entry name" value="Creatinase/methionine aminopeptidase superfamily"/>
    <property type="match status" value="1"/>
</dbReference>
<evidence type="ECO:0000256" key="10">
    <source>
        <dbReference type="RuleBase" id="RU000590"/>
    </source>
</evidence>
<name>A0A0K6GX93_9NEIS</name>
<dbReference type="GO" id="GO:0005829">
    <property type="term" value="C:cytosol"/>
    <property type="evidence" value="ECO:0007669"/>
    <property type="project" value="TreeGrafter"/>
</dbReference>
<dbReference type="Pfam" id="PF00557">
    <property type="entry name" value="Peptidase_M24"/>
    <property type="match status" value="1"/>
</dbReference>
<evidence type="ECO:0000256" key="6">
    <source>
        <dbReference type="ARBA" id="ARBA00022723"/>
    </source>
</evidence>
<sequence length="505" mass="55313">MHAPAGVRGGEGDGRRVKWDRQFRISGVRSASGSTPLRFKDKPMFRSECYVARRQRLLATAPKGLLLFLGQTDAPMNYPHNPYPFVQDASFRYFFGLNEPGLAGLIDTEAGEAVLFGTDPSVDDIVWTGPQPTLAERGERVGIRSTADYATLADRLAEAGRSGRAVHYLAPYRGETVLELARLLGCSPEAVRQGSSAPLTRAVVALREIKGEEEIAEMEDALAVTREMHIAAMKSAHAGVVEYEVVGIMEGIMRRRDLQLAYPSIFSRRGEVLHNHGHDQVMQLGDLVVNDTGVTSAGGYASDITRTIPVGGRFSVEQRALYDTVLAMQLAAIEAIRPGVRYLDVHKLAARVMVEAMKPMGFFHGDTDAIVESGAYAIAFPHGLGHQIGMDVHDMEGLGEDLVGYDDSVTRSPLFGLGYLRLGKALKAGMVLTVEPGIYFIPTLIEAWQGEGRFADYIDYETFQQYRDFGGIRIEDNVLVTEDGHRVLGEPIPKTAEDIEALMQA</sequence>
<gene>
    <name evidence="12" type="ORF">Ga0061063_1707</name>
</gene>
<dbReference type="InterPro" id="IPR036005">
    <property type="entry name" value="Creatinase/aminopeptidase-like"/>
</dbReference>
<keyword evidence="12" id="KW-0031">Aminopeptidase</keyword>
<dbReference type="EC" id="3.4.11.9" evidence="4"/>
<evidence type="ECO:0000256" key="2">
    <source>
        <dbReference type="ARBA" id="ARBA00001936"/>
    </source>
</evidence>
<dbReference type="SUPFAM" id="SSF53092">
    <property type="entry name" value="Creatinase/prolidase N-terminal domain"/>
    <property type="match status" value="1"/>
</dbReference>
<protein>
    <recommendedName>
        <fullName evidence="4">Xaa-Pro aminopeptidase</fullName>
        <ecNumber evidence="4">3.4.11.9</ecNumber>
    </recommendedName>
</protein>
<dbReference type="SMART" id="SM01011">
    <property type="entry name" value="AMP_N"/>
    <property type="match status" value="1"/>
</dbReference>
<keyword evidence="9" id="KW-0464">Manganese</keyword>
<keyword evidence="5" id="KW-0645">Protease</keyword>
<evidence type="ECO:0000313" key="12">
    <source>
        <dbReference type="EMBL" id="CUA83367.1"/>
    </source>
</evidence>
<dbReference type="InterPro" id="IPR052433">
    <property type="entry name" value="X-Pro_dipept-like"/>
</dbReference>
<dbReference type="PANTHER" id="PTHR43226:SF4">
    <property type="entry name" value="XAA-PRO AMINOPEPTIDASE 3"/>
    <property type="match status" value="1"/>
</dbReference>
<dbReference type="InterPro" id="IPR029149">
    <property type="entry name" value="Creatin/AminoP/Spt16_N"/>
</dbReference>
<dbReference type="PROSITE" id="PS00491">
    <property type="entry name" value="PROLINE_PEPTIDASE"/>
    <property type="match status" value="1"/>
</dbReference>
<dbReference type="InterPro" id="IPR000994">
    <property type="entry name" value="Pept_M24"/>
</dbReference>
<keyword evidence="8" id="KW-0482">Metalloprotease</keyword>
<dbReference type="GO" id="GO:0070006">
    <property type="term" value="F:metalloaminopeptidase activity"/>
    <property type="evidence" value="ECO:0007669"/>
    <property type="project" value="InterPro"/>
</dbReference>
<evidence type="ECO:0000256" key="3">
    <source>
        <dbReference type="ARBA" id="ARBA00008766"/>
    </source>
</evidence>
<dbReference type="PANTHER" id="PTHR43226">
    <property type="entry name" value="XAA-PRO AMINOPEPTIDASE 3"/>
    <property type="match status" value="1"/>
</dbReference>
<dbReference type="CDD" id="cd01087">
    <property type="entry name" value="Prolidase"/>
    <property type="match status" value="1"/>
</dbReference>
<evidence type="ECO:0000256" key="1">
    <source>
        <dbReference type="ARBA" id="ARBA00001424"/>
    </source>
</evidence>
<evidence type="ECO:0000256" key="7">
    <source>
        <dbReference type="ARBA" id="ARBA00022801"/>
    </source>
</evidence>
<accession>A0A0K6GX93</accession>
<dbReference type="STRING" id="375574.GCA_001418035_01498"/>
<evidence type="ECO:0000259" key="11">
    <source>
        <dbReference type="SMART" id="SM01011"/>
    </source>
</evidence>
<keyword evidence="7" id="KW-0378">Hydrolase</keyword>
<evidence type="ECO:0000256" key="5">
    <source>
        <dbReference type="ARBA" id="ARBA00022670"/>
    </source>
</evidence>